<proteinExistence type="predicted"/>
<evidence type="ECO:0000256" key="1">
    <source>
        <dbReference type="SAM" id="Phobius"/>
    </source>
</evidence>
<dbReference type="EMBL" id="SDAM02000091">
    <property type="protein sequence ID" value="KAH6831472.1"/>
    <property type="molecule type" value="Genomic_DNA"/>
</dbReference>
<dbReference type="AlphaFoldDB" id="A0AAD4JCZ2"/>
<reference evidence="2 3" key="1">
    <citation type="journal article" date="2021" name="Nat. Commun.">
        <title>Incipient diploidization of the medicinal plant Perilla within 10,000 years.</title>
        <authorList>
            <person name="Zhang Y."/>
            <person name="Shen Q."/>
            <person name="Leng L."/>
            <person name="Zhang D."/>
            <person name="Chen S."/>
            <person name="Shi Y."/>
            <person name="Ning Z."/>
            <person name="Chen S."/>
        </authorList>
    </citation>
    <scope>NUCLEOTIDE SEQUENCE [LARGE SCALE GENOMIC DNA]</scope>
    <source>
        <strain evidence="3">cv. PC099</strain>
    </source>
</reference>
<organism evidence="2 3">
    <name type="scientific">Perilla frutescens var. hirtella</name>
    <name type="common">Perilla citriodora</name>
    <name type="synonym">Perilla setoyensis</name>
    <dbReference type="NCBI Taxonomy" id="608512"/>
    <lineage>
        <taxon>Eukaryota</taxon>
        <taxon>Viridiplantae</taxon>
        <taxon>Streptophyta</taxon>
        <taxon>Embryophyta</taxon>
        <taxon>Tracheophyta</taxon>
        <taxon>Spermatophyta</taxon>
        <taxon>Magnoliopsida</taxon>
        <taxon>eudicotyledons</taxon>
        <taxon>Gunneridae</taxon>
        <taxon>Pentapetalae</taxon>
        <taxon>asterids</taxon>
        <taxon>lamiids</taxon>
        <taxon>Lamiales</taxon>
        <taxon>Lamiaceae</taxon>
        <taxon>Nepetoideae</taxon>
        <taxon>Elsholtzieae</taxon>
        <taxon>Perilla</taxon>
    </lineage>
</organism>
<comment type="caution">
    <text evidence="2">The sequence shown here is derived from an EMBL/GenBank/DDBJ whole genome shotgun (WGS) entry which is preliminary data.</text>
</comment>
<feature type="non-terminal residue" evidence="2">
    <location>
        <position position="88"/>
    </location>
</feature>
<accession>A0AAD4JCZ2</accession>
<keyword evidence="1" id="KW-1133">Transmembrane helix</keyword>
<keyword evidence="1" id="KW-0472">Membrane</keyword>
<gene>
    <name evidence="2" type="ORF">C2S53_020811</name>
</gene>
<keyword evidence="3" id="KW-1185">Reference proteome</keyword>
<name>A0AAD4JCZ2_PERFH</name>
<protein>
    <submittedName>
        <fullName evidence="2">Uncharacterized protein</fullName>
    </submittedName>
</protein>
<sequence length="88" mass="10117">MHVGFLDKDHMADVLVQLFSRILGQLQTLNIETRRAQRIWDTDGFDSIVKMGNLKQLVVTYLVSDVNSFLPLAYVILAAPCFRKFVFK</sequence>
<evidence type="ECO:0000313" key="2">
    <source>
        <dbReference type="EMBL" id="KAH6831472.1"/>
    </source>
</evidence>
<dbReference type="Proteomes" id="UP001190926">
    <property type="component" value="Unassembled WGS sequence"/>
</dbReference>
<feature type="transmembrane region" description="Helical" evidence="1">
    <location>
        <begin position="58"/>
        <end position="82"/>
    </location>
</feature>
<evidence type="ECO:0000313" key="3">
    <source>
        <dbReference type="Proteomes" id="UP001190926"/>
    </source>
</evidence>
<keyword evidence="1" id="KW-0812">Transmembrane</keyword>